<keyword evidence="1" id="KW-0805">Transcription regulation</keyword>
<sequence length="65" mass="7608">MTNCRRSAARSRLRRRVVAAWWGSRQRQLHVGYANPYAFSHAFKKQFGTSPGRYRHDRGTSAIDR</sequence>
<dbReference type="Pfam" id="PF00165">
    <property type="entry name" value="HTH_AraC"/>
    <property type="match status" value="1"/>
</dbReference>
<dbReference type="InterPro" id="IPR018060">
    <property type="entry name" value="HTH_AraC"/>
</dbReference>
<name>A0ABW6NTJ2_9NOCA</name>
<dbReference type="SUPFAM" id="SSF46689">
    <property type="entry name" value="Homeodomain-like"/>
    <property type="match status" value="1"/>
</dbReference>
<accession>A0ABW6NTJ2</accession>
<organism evidence="4 5">
    <name type="scientific">Nocardia africana</name>
    <dbReference type="NCBI Taxonomy" id="134964"/>
    <lineage>
        <taxon>Bacteria</taxon>
        <taxon>Bacillati</taxon>
        <taxon>Actinomycetota</taxon>
        <taxon>Actinomycetes</taxon>
        <taxon>Mycobacteriales</taxon>
        <taxon>Nocardiaceae</taxon>
        <taxon>Nocardia</taxon>
    </lineage>
</organism>
<evidence type="ECO:0000256" key="2">
    <source>
        <dbReference type="ARBA" id="ARBA00023163"/>
    </source>
</evidence>
<protein>
    <submittedName>
        <fullName evidence="4">AraC family transcriptional regulator</fullName>
    </submittedName>
</protein>
<comment type="caution">
    <text evidence="4">The sequence shown here is derived from an EMBL/GenBank/DDBJ whole genome shotgun (WGS) entry which is preliminary data.</text>
</comment>
<keyword evidence="2" id="KW-0804">Transcription</keyword>
<evidence type="ECO:0000313" key="4">
    <source>
        <dbReference type="EMBL" id="MFF0457651.1"/>
    </source>
</evidence>
<reference evidence="4 5" key="1">
    <citation type="submission" date="2024-10" db="EMBL/GenBank/DDBJ databases">
        <title>The Natural Products Discovery Center: Release of the First 8490 Sequenced Strains for Exploring Actinobacteria Biosynthetic Diversity.</title>
        <authorList>
            <person name="Kalkreuter E."/>
            <person name="Kautsar S.A."/>
            <person name="Yang D."/>
            <person name="Bader C.D."/>
            <person name="Teijaro C.N."/>
            <person name="Fluegel L."/>
            <person name="Davis C.M."/>
            <person name="Simpson J.R."/>
            <person name="Lauterbach L."/>
            <person name="Steele A.D."/>
            <person name="Gui C."/>
            <person name="Meng S."/>
            <person name="Li G."/>
            <person name="Viehrig K."/>
            <person name="Ye F."/>
            <person name="Su P."/>
            <person name="Kiefer A.F."/>
            <person name="Nichols A."/>
            <person name="Cepeda A.J."/>
            <person name="Yan W."/>
            <person name="Fan B."/>
            <person name="Jiang Y."/>
            <person name="Adhikari A."/>
            <person name="Zheng C.-J."/>
            <person name="Schuster L."/>
            <person name="Cowan T.M."/>
            <person name="Smanski M.J."/>
            <person name="Chevrette M.G."/>
            <person name="De Carvalho L.P.S."/>
            <person name="Shen B."/>
        </authorList>
    </citation>
    <scope>NUCLEOTIDE SEQUENCE [LARGE SCALE GENOMIC DNA]</scope>
    <source>
        <strain evidence="4 5">NPDC004550</strain>
    </source>
</reference>
<evidence type="ECO:0000256" key="1">
    <source>
        <dbReference type="ARBA" id="ARBA00023015"/>
    </source>
</evidence>
<dbReference type="PROSITE" id="PS01124">
    <property type="entry name" value="HTH_ARAC_FAMILY_2"/>
    <property type="match status" value="1"/>
</dbReference>
<feature type="domain" description="HTH araC/xylS-type" evidence="3">
    <location>
        <begin position="1"/>
        <end position="57"/>
    </location>
</feature>
<keyword evidence="5" id="KW-1185">Reference proteome</keyword>
<gene>
    <name evidence="4" type="ORF">ACFYTH_30170</name>
</gene>
<evidence type="ECO:0000313" key="5">
    <source>
        <dbReference type="Proteomes" id="UP001601521"/>
    </source>
</evidence>
<dbReference type="Proteomes" id="UP001601521">
    <property type="component" value="Unassembled WGS sequence"/>
</dbReference>
<dbReference type="EMBL" id="JBIALX010000017">
    <property type="protein sequence ID" value="MFF0457651.1"/>
    <property type="molecule type" value="Genomic_DNA"/>
</dbReference>
<dbReference type="Gene3D" id="1.10.10.60">
    <property type="entry name" value="Homeodomain-like"/>
    <property type="match status" value="1"/>
</dbReference>
<dbReference type="InterPro" id="IPR009057">
    <property type="entry name" value="Homeodomain-like_sf"/>
</dbReference>
<dbReference type="RefSeq" id="WP_387254930.1">
    <property type="nucleotide sequence ID" value="NZ_JBIALX010000017.1"/>
</dbReference>
<proteinExistence type="predicted"/>
<evidence type="ECO:0000259" key="3">
    <source>
        <dbReference type="PROSITE" id="PS01124"/>
    </source>
</evidence>